<name>A0AAD5L5K7_PYTIN</name>
<evidence type="ECO:0000313" key="3">
    <source>
        <dbReference type="Proteomes" id="UP001209570"/>
    </source>
</evidence>
<comment type="caution">
    <text evidence="2">The sequence shown here is derived from an EMBL/GenBank/DDBJ whole genome shotgun (WGS) entry which is preliminary data.</text>
</comment>
<evidence type="ECO:0000256" key="1">
    <source>
        <dbReference type="SAM" id="MobiDB-lite"/>
    </source>
</evidence>
<reference evidence="2" key="1">
    <citation type="submission" date="2021-12" db="EMBL/GenBank/DDBJ databases">
        <title>Prjna785345.</title>
        <authorList>
            <person name="Rujirawat T."/>
            <person name="Krajaejun T."/>
        </authorList>
    </citation>
    <scope>NUCLEOTIDE SEQUENCE</scope>
    <source>
        <strain evidence="2">Pi057C3</strain>
    </source>
</reference>
<gene>
    <name evidence="2" type="ORF">P43SY_011430</name>
</gene>
<dbReference type="AlphaFoldDB" id="A0AAD5L5K7"/>
<accession>A0AAD5L5K7</accession>
<keyword evidence="3" id="KW-1185">Reference proteome</keyword>
<dbReference type="Proteomes" id="UP001209570">
    <property type="component" value="Unassembled WGS sequence"/>
</dbReference>
<dbReference type="EMBL" id="JAKCXM010002225">
    <property type="protein sequence ID" value="KAJ0390361.1"/>
    <property type="molecule type" value="Genomic_DNA"/>
</dbReference>
<sequence length="153" mass="17237">MVSMKVREMWQWSGRNIVIDKIVNLPRSREEEHEDEVDERDLDHRNRELQDEASRYREELRRMGSSRKSLITPTPSLSSSTQAAQATYHDSKELAKEFIQPKSPSNPVVEELSESMRTASQRMEAEMAKAASAGSNGGGGEGRSLRGNLLFSA</sequence>
<organism evidence="2 3">
    <name type="scientific">Pythium insidiosum</name>
    <name type="common">Pythiosis disease agent</name>
    <dbReference type="NCBI Taxonomy" id="114742"/>
    <lineage>
        <taxon>Eukaryota</taxon>
        <taxon>Sar</taxon>
        <taxon>Stramenopiles</taxon>
        <taxon>Oomycota</taxon>
        <taxon>Peronosporomycetes</taxon>
        <taxon>Pythiales</taxon>
        <taxon>Pythiaceae</taxon>
        <taxon>Pythium</taxon>
    </lineage>
</organism>
<protein>
    <submittedName>
        <fullName evidence="2">Uncharacterized protein</fullName>
    </submittedName>
</protein>
<feature type="compositionally biased region" description="Low complexity" evidence="1">
    <location>
        <begin position="69"/>
        <end position="87"/>
    </location>
</feature>
<evidence type="ECO:0000313" key="2">
    <source>
        <dbReference type="EMBL" id="KAJ0390361.1"/>
    </source>
</evidence>
<feature type="region of interest" description="Disordered" evidence="1">
    <location>
        <begin position="27"/>
        <end position="153"/>
    </location>
</feature>
<proteinExistence type="predicted"/>
<feature type="compositionally biased region" description="Basic and acidic residues" evidence="1">
    <location>
        <begin position="41"/>
        <end position="62"/>
    </location>
</feature>